<gene>
    <name evidence="1" type="ordered locus">Taci_1571</name>
</gene>
<protein>
    <submittedName>
        <fullName evidence="1">Uncharacterized protein</fullName>
    </submittedName>
</protein>
<sequence length="224" mass="25035">MSLPFWDRNVDLEIASWIPYSVDYSPLMGNRLHSESLFKVGALCLELDSELLFIRSFRAGNGGSLFRDHLWDPERGSLGLGFTIVFAYSRRLADLFEEVDLSPYRVMAGVTFCGVFDGPVLLGQCKALALISGDPFFDDDAFLGELMRIMESRTGGVSRVAYFAERFGLRRFSIPYESEDLIKLAITQALFDITMEETRQVLGPSPEIQVPRILDVPLGGTETG</sequence>
<dbReference type="OrthoDB" id="3076at2"/>
<dbReference type="HOGENOM" id="CLU_1239667_0_0_0"/>
<dbReference type="eggNOG" id="ENOG502ZQ2N">
    <property type="taxonomic scope" value="Bacteria"/>
</dbReference>
<accession>D1B701</accession>
<dbReference type="KEGG" id="tai:Taci_1571"/>
<evidence type="ECO:0000313" key="2">
    <source>
        <dbReference type="Proteomes" id="UP000002030"/>
    </source>
</evidence>
<organism evidence="1 2">
    <name type="scientific">Thermanaerovibrio acidaminovorans (strain ATCC 49978 / DSM 6589 / Su883)</name>
    <name type="common">Selenomonas acidaminovorans</name>
    <dbReference type="NCBI Taxonomy" id="525903"/>
    <lineage>
        <taxon>Bacteria</taxon>
        <taxon>Thermotogati</taxon>
        <taxon>Synergistota</taxon>
        <taxon>Synergistia</taxon>
        <taxon>Synergistales</taxon>
        <taxon>Synergistaceae</taxon>
        <taxon>Thermanaerovibrio</taxon>
    </lineage>
</organism>
<dbReference type="STRING" id="525903.Taci_1571"/>
<dbReference type="Proteomes" id="UP000002030">
    <property type="component" value="Chromosome"/>
</dbReference>
<name>D1B701_THEAS</name>
<dbReference type="RefSeq" id="WP_012870301.1">
    <property type="nucleotide sequence ID" value="NC_013522.1"/>
</dbReference>
<dbReference type="EnsemblBacteria" id="ACZ19792">
    <property type="protein sequence ID" value="ACZ19792"/>
    <property type="gene ID" value="Taci_1571"/>
</dbReference>
<dbReference type="AlphaFoldDB" id="D1B701"/>
<reference evidence="1 2" key="1">
    <citation type="journal article" date="2009" name="Stand. Genomic Sci.">
        <title>Complete genome sequence of Thermanaerovibrio acidaminovorans type strain (Su883).</title>
        <authorList>
            <person name="Chovatia M."/>
            <person name="Sikorski J."/>
            <person name="Schroder M."/>
            <person name="Lapidus A."/>
            <person name="Nolan M."/>
            <person name="Tice H."/>
            <person name="Glavina Del Rio T."/>
            <person name="Copeland A."/>
            <person name="Cheng J.F."/>
            <person name="Lucas S."/>
            <person name="Chen F."/>
            <person name="Bruce D."/>
            <person name="Goodwin L."/>
            <person name="Pitluck S."/>
            <person name="Ivanova N."/>
            <person name="Mavromatis K."/>
            <person name="Ovchinnikova G."/>
            <person name="Pati A."/>
            <person name="Chen A."/>
            <person name="Palaniappan K."/>
            <person name="Land M."/>
            <person name="Hauser L."/>
            <person name="Chang Y.J."/>
            <person name="Jeffries C.D."/>
            <person name="Chain P."/>
            <person name="Saunders E."/>
            <person name="Detter J.C."/>
            <person name="Brettin T."/>
            <person name="Rohde M."/>
            <person name="Goker M."/>
            <person name="Spring S."/>
            <person name="Bristow J."/>
            <person name="Markowitz V."/>
            <person name="Hugenholtz P."/>
            <person name="Kyrpides N.C."/>
            <person name="Klenk H.P."/>
            <person name="Eisen J.A."/>
        </authorList>
    </citation>
    <scope>NUCLEOTIDE SEQUENCE [LARGE SCALE GENOMIC DNA]</scope>
    <source>
        <strain evidence="2">ATCC 49978 / DSM 6589 / Su883</strain>
    </source>
</reference>
<proteinExistence type="predicted"/>
<dbReference type="EMBL" id="CP001818">
    <property type="protein sequence ID" value="ACZ19792.1"/>
    <property type="molecule type" value="Genomic_DNA"/>
</dbReference>
<evidence type="ECO:0000313" key="1">
    <source>
        <dbReference type="EMBL" id="ACZ19792.1"/>
    </source>
</evidence>
<keyword evidence="2" id="KW-1185">Reference proteome</keyword>